<dbReference type="GO" id="GO:0003677">
    <property type="term" value="F:DNA binding"/>
    <property type="evidence" value="ECO:0007669"/>
    <property type="project" value="UniProtKB-KW"/>
</dbReference>
<keyword evidence="1" id="KW-0597">Phosphoprotein</keyword>
<dbReference type="GO" id="GO:0000160">
    <property type="term" value="P:phosphorelay signal transduction system"/>
    <property type="evidence" value="ECO:0007669"/>
    <property type="project" value="InterPro"/>
</dbReference>
<dbReference type="OrthoDB" id="9797341at2"/>
<dbReference type="PANTHER" id="PTHR44688:SF16">
    <property type="entry name" value="DNA-BINDING TRANSCRIPTIONAL ACTIVATOR DEVR_DOSR"/>
    <property type="match status" value="1"/>
</dbReference>
<evidence type="ECO:0000256" key="5">
    <source>
        <dbReference type="PROSITE-ProRule" id="PRU00169"/>
    </source>
</evidence>
<dbReference type="GO" id="GO:0006355">
    <property type="term" value="P:regulation of DNA-templated transcription"/>
    <property type="evidence" value="ECO:0007669"/>
    <property type="project" value="InterPro"/>
</dbReference>
<dbReference type="InterPro" id="IPR001789">
    <property type="entry name" value="Sig_transdc_resp-reg_receiver"/>
</dbReference>
<evidence type="ECO:0000313" key="8">
    <source>
        <dbReference type="EMBL" id="SHF05878.1"/>
    </source>
</evidence>
<evidence type="ECO:0000313" key="9">
    <source>
        <dbReference type="Proteomes" id="UP000184406"/>
    </source>
</evidence>
<comment type="caution">
    <text evidence="5">Lacks conserved residue(s) required for the propagation of feature annotation.</text>
</comment>
<dbReference type="InterPro" id="IPR016032">
    <property type="entry name" value="Sig_transdc_resp-reg_C-effctor"/>
</dbReference>
<dbReference type="InterPro" id="IPR058245">
    <property type="entry name" value="NreC/VraR/RcsB-like_REC"/>
</dbReference>
<evidence type="ECO:0000256" key="2">
    <source>
        <dbReference type="ARBA" id="ARBA00023015"/>
    </source>
</evidence>
<dbReference type="CDD" id="cd06170">
    <property type="entry name" value="LuxR_C_like"/>
    <property type="match status" value="1"/>
</dbReference>
<reference evidence="9" key="1">
    <citation type="submission" date="2016-11" db="EMBL/GenBank/DDBJ databases">
        <authorList>
            <person name="Varghese N."/>
            <person name="Submissions S."/>
        </authorList>
    </citation>
    <scope>NUCLEOTIDE SEQUENCE [LARGE SCALE GENOMIC DNA]</scope>
    <source>
        <strain evidence="9">DSM 17539</strain>
    </source>
</reference>
<sequence>MKPNVLKIIVIDNDLSFHETYKYYFDTYEEYSLVGIYDSVKEALLDYDNVLPDIIASEVTMPDGCGIEGIGLFRKKDPEVKIIMISGQSDFGIVKKAFKNMANGYVSKPVGIKSLYHALNAIKYEGATISNDIAKKIIAMFQPKSYASFSERENQIIDYLCQGATYRTIADNLFVTPSTVNFHIQNIYLKLNVNSKSEALSKLREMEYSAHLI</sequence>
<evidence type="ECO:0000259" key="7">
    <source>
        <dbReference type="PROSITE" id="PS50110"/>
    </source>
</evidence>
<dbReference type="PROSITE" id="PS00622">
    <property type="entry name" value="HTH_LUXR_1"/>
    <property type="match status" value="1"/>
</dbReference>
<evidence type="ECO:0000256" key="1">
    <source>
        <dbReference type="ARBA" id="ARBA00022553"/>
    </source>
</evidence>
<dbReference type="AlphaFoldDB" id="A0A1M4YJP4"/>
<evidence type="ECO:0000256" key="4">
    <source>
        <dbReference type="ARBA" id="ARBA00023163"/>
    </source>
</evidence>
<feature type="domain" description="Response regulatory" evidence="7">
    <location>
        <begin position="7"/>
        <end position="123"/>
    </location>
</feature>
<keyword evidence="2" id="KW-0805">Transcription regulation</keyword>
<name>A0A1M4YJP4_9FLAO</name>
<dbReference type="PANTHER" id="PTHR44688">
    <property type="entry name" value="DNA-BINDING TRANSCRIPTIONAL ACTIVATOR DEVR_DOSR"/>
    <property type="match status" value="1"/>
</dbReference>
<dbReference type="Pfam" id="PF00072">
    <property type="entry name" value="Response_reg"/>
    <property type="match status" value="1"/>
</dbReference>
<dbReference type="InterPro" id="IPR000792">
    <property type="entry name" value="Tscrpt_reg_LuxR_C"/>
</dbReference>
<dbReference type="SMART" id="SM00448">
    <property type="entry name" value="REC"/>
    <property type="match status" value="1"/>
</dbReference>
<dbReference type="EMBL" id="FQUX01000002">
    <property type="protein sequence ID" value="SHF05878.1"/>
    <property type="molecule type" value="Genomic_DNA"/>
</dbReference>
<accession>A0A1M4YJP4</accession>
<dbReference type="SUPFAM" id="SSF52172">
    <property type="entry name" value="CheY-like"/>
    <property type="match status" value="1"/>
</dbReference>
<dbReference type="Pfam" id="PF00196">
    <property type="entry name" value="GerE"/>
    <property type="match status" value="1"/>
</dbReference>
<organism evidence="8 9">
    <name type="scientific">Arenibacter palladensis</name>
    <dbReference type="NCBI Taxonomy" id="237373"/>
    <lineage>
        <taxon>Bacteria</taxon>
        <taxon>Pseudomonadati</taxon>
        <taxon>Bacteroidota</taxon>
        <taxon>Flavobacteriia</taxon>
        <taxon>Flavobacteriales</taxon>
        <taxon>Flavobacteriaceae</taxon>
        <taxon>Arenibacter</taxon>
    </lineage>
</organism>
<dbReference type="Proteomes" id="UP000184406">
    <property type="component" value="Unassembled WGS sequence"/>
</dbReference>
<gene>
    <name evidence="8" type="ORF">SAMN03080594_102468</name>
</gene>
<dbReference type="InterPro" id="IPR011006">
    <property type="entry name" value="CheY-like_superfamily"/>
</dbReference>
<evidence type="ECO:0000259" key="6">
    <source>
        <dbReference type="PROSITE" id="PS50043"/>
    </source>
</evidence>
<keyword evidence="9" id="KW-1185">Reference proteome</keyword>
<dbReference type="RefSeq" id="WP_072861292.1">
    <property type="nucleotide sequence ID" value="NZ_FQUX01000002.1"/>
</dbReference>
<keyword evidence="3 8" id="KW-0238">DNA-binding</keyword>
<dbReference type="Gene3D" id="3.40.50.2300">
    <property type="match status" value="1"/>
</dbReference>
<dbReference type="SUPFAM" id="SSF46894">
    <property type="entry name" value="C-terminal effector domain of the bipartite response regulators"/>
    <property type="match status" value="1"/>
</dbReference>
<dbReference type="SMART" id="SM00421">
    <property type="entry name" value="HTH_LUXR"/>
    <property type="match status" value="1"/>
</dbReference>
<dbReference type="PROSITE" id="PS50043">
    <property type="entry name" value="HTH_LUXR_2"/>
    <property type="match status" value="1"/>
</dbReference>
<protein>
    <submittedName>
        <fullName evidence="8">DNA-binding response regulator, NarL/FixJ family, contains REC and HTH domains</fullName>
    </submittedName>
</protein>
<dbReference type="PRINTS" id="PR00038">
    <property type="entry name" value="HTHLUXR"/>
</dbReference>
<proteinExistence type="predicted"/>
<dbReference type="PROSITE" id="PS50110">
    <property type="entry name" value="RESPONSE_REGULATORY"/>
    <property type="match status" value="1"/>
</dbReference>
<feature type="domain" description="HTH luxR-type" evidence="6">
    <location>
        <begin position="142"/>
        <end position="207"/>
    </location>
</feature>
<keyword evidence="4" id="KW-0804">Transcription</keyword>
<dbReference type="CDD" id="cd17535">
    <property type="entry name" value="REC_NarL-like"/>
    <property type="match status" value="1"/>
</dbReference>
<evidence type="ECO:0000256" key="3">
    <source>
        <dbReference type="ARBA" id="ARBA00023125"/>
    </source>
</evidence>